<organism evidence="10 11">
    <name type="scientific">Clunio marinus</name>
    <dbReference type="NCBI Taxonomy" id="568069"/>
    <lineage>
        <taxon>Eukaryota</taxon>
        <taxon>Metazoa</taxon>
        <taxon>Ecdysozoa</taxon>
        <taxon>Arthropoda</taxon>
        <taxon>Hexapoda</taxon>
        <taxon>Insecta</taxon>
        <taxon>Pterygota</taxon>
        <taxon>Neoptera</taxon>
        <taxon>Endopterygota</taxon>
        <taxon>Diptera</taxon>
        <taxon>Nematocera</taxon>
        <taxon>Chironomoidea</taxon>
        <taxon>Chironomidae</taxon>
        <taxon>Clunio</taxon>
    </lineage>
</organism>
<name>A0A1J1J8I4_9DIPT</name>
<evidence type="ECO:0000256" key="1">
    <source>
        <dbReference type="ARBA" id="ARBA00004123"/>
    </source>
</evidence>
<evidence type="ECO:0000256" key="4">
    <source>
        <dbReference type="ARBA" id="ARBA00023163"/>
    </source>
</evidence>
<feature type="compositionally biased region" description="Basic and acidic residues" evidence="7">
    <location>
        <begin position="248"/>
        <end position="258"/>
    </location>
</feature>
<dbReference type="GO" id="GO:0000812">
    <property type="term" value="C:Swr1 complex"/>
    <property type="evidence" value="ECO:0007669"/>
    <property type="project" value="TreeGrafter"/>
</dbReference>
<dbReference type="GO" id="GO:0000122">
    <property type="term" value="P:negative regulation of transcription by RNA polymerase II"/>
    <property type="evidence" value="ECO:0007669"/>
    <property type="project" value="TreeGrafter"/>
</dbReference>
<dbReference type="Proteomes" id="UP000183832">
    <property type="component" value="Unassembled WGS sequence"/>
</dbReference>
<keyword evidence="2" id="KW-0156">Chromatin regulator</keyword>
<evidence type="ECO:0000256" key="3">
    <source>
        <dbReference type="ARBA" id="ARBA00023015"/>
    </source>
</evidence>
<protein>
    <recommendedName>
        <fullName evidence="6">DNA methyltransferase 1-associated protein 1</fullName>
    </recommendedName>
</protein>
<keyword evidence="11" id="KW-1185">Reference proteome</keyword>
<evidence type="ECO:0000256" key="2">
    <source>
        <dbReference type="ARBA" id="ARBA00022853"/>
    </source>
</evidence>
<dbReference type="FunFam" id="1.10.10.60:FF:000087">
    <property type="entry name" value="DNA methyltransferase 1-associated protein 1"/>
    <property type="match status" value="1"/>
</dbReference>
<dbReference type="Gene3D" id="1.10.10.60">
    <property type="entry name" value="Homeodomain-like"/>
    <property type="match status" value="1"/>
</dbReference>
<evidence type="ECO:0000313" key="10">
    <source>
        <dbReference type="EMBL" id="CRL08733.1"/>
    </source>
</evidence>
<evidence type="ECO:0000256" key="6">
    <source>
        <dbReference type="ARBA" id="ARBA00067416"/>
    </source>
</evidence>
<proteinExistence type="predicted"/>
<evidence type="ECO:0000256" key="5">
    <source>
        <dbReference type="ARBA" id="ARBA00023242"/>
    </source>
</evidence>
<dbReference type="OrthoDB" id="19740at2759"/>
<keyword evidence="3" id="KW-0805">Transcription regulation</keyword>
<feature type="compositionally biased region" description="Low complexity" evidence="7">
    <location>
        <begin position="265"/>
        <end position="277"/>
    </location>
</feature>
<dbReference type="GO" id="GO:0035267">
    <property type="term" value="C:NuA4 histone acetyltransferase complex"/>
    <property type="evidence" value="ECO:0007669"/>
    <property type="project" value="InterPro"/>
</dbReference>
<dbReference type="GO" id="GO:0006338">
    <property type="term" value="P:chromatin remodeling"/>
    <property type="evidence" value="ECO:0007669"/>
    <property type="project" value="InterPro"/>
</dbReference>
<feature type="region of interest" description="Disordered" evidence="7">
    <location>
        <begin position="248"/>
        <end position="294"/>
    </location>
</feature>
<dbReference type="GO" id="GO:0006281">
    <property type="term" value="P:DNA repair"/>
    <property type="evidence" value="ECO:0007669"/>
    <property type="project" value="InterPro"/>
</dbReference>
<feature type="domain" description="DAMP1 SANT/Myb-like" evidence="9">
    <location>
        <begin position="115"/>
        <end position="191"/>
    </location>
</feature>
<dbReference type="EMBL" id="CVRI01000075">
    <property type="protein sequence ID" value="CRL08733.1"/>
    <property type="molecule type" value="Genomic_DNA"/>
</dbReference>
<accession>A0A1J1J8I4</accession>
<evidence type="ECO:0000313" key="11">
    <source>
        <dbReference type="Proteomes" id="UP000183832"/>
    </source>
</evidence>
<keyword evidence="5" id="KW-0539">Nucleus</keyword>
<evidence type="ECO:0000259" key="9">
    <source>
        <dbReference type="Pfam" id="PF16282"/>
    </source>
</evidence>
<dbReference type="InterPro" id="IPR032563">
    <property type="entry name" value="DAMP1_SANT-like"/>
</dbReference>
<evidence type="ECO:0000256" key="7">
    <source>
        <dbReference type="SAM" id="MobiDB-lite"/>
    </source>
</evidence>
<dbReference type="AlphaFoldDB" id="A0A1J1J8I4"/>
<evidence type="ECO:0000259" key="8">
    <source>
        <dbReference type="Pfam" id="PF05499"/>
    </source>
</evidence>
<reference evidence="10 11" key="1">
    <citation type="submission" date="2015-04" db="EMBL/GenBank/DDBJ databases">
        <authorList>
            <person name="Syromyatnikov M.Y."/>
            <person name="Popov V.N."/>
        </authorList>
    </citation>
    <scope>NUCLEOTIDE SEQUENCE [LARGE SCALE GENOMIC DNA]</scope>
</reference>
<sequence length="404" mass="47442">MGDMFREILNIEQPSSQELTKETLITKKKPLMERTKTTRRPEGMHREVYALLYKDNKDAPPLLPTDTGLGYKQAKARLGMKKVRKWEWKPFVNPARNDGVQFCHWQRATDEAKEYPFAKLNRQLNIPTYTLNEYNTHLRLNTKWNKAQTDHLFELAQRFDTRFVIMADRWDKNFGVKTVEDLKERYYEVNGILQKLRGNANGDKKIYVFDGEHERKRKEQLKKLFERTQEQIEEETMLQNEMRKIEARKKEREKKTQDLQKLISQADQQSEQAAATAPQARKQEKKLNKKKIPVQQKMTKADVVSTMETANIRFGEGVNKGTGITMRSQKMKLPANFGQKRTKALEQMLAEFKVDPNPPAIEEICTAFNELRSDMILLHEIRTALASSEYELETLKQMKQEIIE</sequence>
<dbReference type="PANTHER" id="PTHR12855:SF10">
    <property type="entry name" value="DNA METHYLTRANSFERASE 1-ASSOCIATED PROTEIN 1"/>
    <property type="match status" value="1"/>
</dbReference>
<keyword evidence="4" id="KW-0804">Transcription</keyword>
<gene>
    <name evidence="10" type="ORF">CLUMA_CG021224</name>
</gene>
<dbReference type="Pfam" id="PF05499">
    <property type="entry name" value="DMAP1"/>
    <property type="match status" value="1"/>
</dbReference>
<dbReference type="STRING" id="568069.A0A1J1J8I4"/>
<dbReference type="PANTHER" id="PTHR12855">
    <property type="entry name" value="DNA METHYLTRANSFERASE 1-ASSOCIATED PROTEIN 1 FAMILY MEMBER"/>
    <property type="match status" value="1"/>
</dbReference>
<dbReference type="InterPro" id="IPR008468">
    <property type="entry name" value="DMAP1"/>
</dbReference>
<feature type="domain" description="DNA methyltransferase 1-associated 1" evidence="8">
    <location>
        <begin position="234"/>
        <end position="398"/>
    </location>
</feature>
<comment type="subcellular location">
    <subcellularLocation>
        <location evidence="1">Nucleus</location>
    </subcellularLocation>
</comment>
<dbReference type="InterPro" id="IPR027109">
    <property type="entry name" value="Swc4/Dmap1"/>
</dbReference>
<dbReference type="GO" id="GO:0003714">
    <property type="term" value="F:transcription corepressor activity"/>
    <property type="evidence" value="ECO:0007669"/>
    <property type="project" value="TreeGrafter"/>
</dbReference>
<dbReference type="Pfam" id="PF16282">
    <property type="entry name" value="SANT_DAMP1_like"/>
    <property type="match status" value="1"/>
</dbReference>